<protein>
    <submittedName>
        <fullName evidence="1">Uncharacterized protein</fullName>
    </submittedName>
</protein>
<dbReference type="AlphaFoldDB" id="A0A941DPC3"/>
<dbReference type="RefSeq" id="WP_212688619.1">
    <property type="nucleotide sequence ID" value="NZ_JAGSPN010000011.1"/>
</dbReference>
<organism evidence="1 2">
    <name type="scientific">Undibacterium luofuense</name>
    <dbReference type="NCBI Taxonomy" id="2828733"/>
    <lineage>
        <taxon>Bacteria</taxon>
        <taxon>Pseudomonadati</taxon>
        <taxon>Pseudomonadota</taxon>
        <taxon>Betaproteobacteria</taxon>
        <taxon>Burkholderiales</taxon>
        <taxon>Oxalobacteraceae</taxon>
        <taxon>Undibacterium</taxon>
    </lineage>
</organism>
<reference evidence="1" key="1">
    <citation type="submission" date="2021-04" db="EMBL/GenBank/DDBJ databases">
        <title>novel species isolated from subtropical streams in China.</title>
        <authorList>
            <person name="Lu H."/>
        </authorList>
    </citation>
    <scope>NUCLEOTIDE SEQUENCE</scope>
    <source>
        <strain evidence="1">LFS511W</strain>
    </source>
</reference>
<evidence type="ECO:0000313" key="2">
    <source>
        <dbReference type="Proteomes" id="UP000680067"/>
    </source>
</evidence>
<evidence type="ECO:0000313" key="1">
    <source>
        <dbReference type="EMBL" id="MBR7783334.1"/>
    </source>
</evidence>
<comment type="caution">
    <text evidence="1">The sequence shown here is derived from an EMBL/GenBank/DDBJ whole genome shotgun (WGS) entry which is preliminary data.</text>
</comment>
<name>A0A941DPC3_9BURK</name>
<sequence length="171" mass="18290">MIQNFTFLPRLAVRLSAFVPECAVADAAFMTQLTCMLAEAGIDTVLNDTGCVIHAPYCEVISGDDVLATVLPVSGEMQVGRQLILSAGMLTDARALHDHLQGFASANVPVWFEVARTEDLPVLAASMQVQQILFSAGLAQACLKEGVVKAVRDMCASVAKIRAESLQRRGL</sequence>
<dbReference type="Proteomes" id="UP000680067">
    <property type="component" value="Unassembled WGS sequence"/>
</dbReference>
<dbReference type="EMBL" id="JAGSPN010000011">
    <property type="protein sequence ID" value="MBR7783334.1"/>
    <property type="molecule type" value="Genomic_DNA"/>
</dbReference>
<proteinExistence type="predicted"/>
<keyword evidence="2" id="KW-1185">Reference proteome</keyword>
<gene>
    <name evidence="1" type="ORF">KDM89_14390</name>
</gene>
<accession>A0A941DPC3</accession>